<gene>
    <name evidence="1" type="ORF">GLRG_01237</name>
</gene>
<dbReference type="Proteomes" id="UP000008782">
    <property type="component" value="Unassembled WGS sequence"/>
</dbReference>
<evidence type="ECO:0000313" key="2">
    <source>
        <dbReference type="Proteomes" id="UP000008782"/>
    </source>
</evidence>
<dbReference type="GeneID" id="24406602"/>
<dbReference type="HOGENOM" id="CLU_2183748_0_0_1"/>
<dbReference type="RefSeq" id="XP_008090113.1">
    <property type="nucleotide sequence ID" value="XM_008091922.1"/>
</dbReference>
<accession>E3Q4S8</accession>
<dbReference type="AlphaFoldDB" id="E3Q4S8"/>
<dbReference type="EMBL" id="GG697333">
    <property type="protein sequence ID" value="EFQ26093.1"/>
    <property type="molecule type" value="Genomic_DNA"/>
</dbReference>
<protein>
    <submittedName>
        <fullName evidence="1">Uncharacterized protein</fullName>
    </submittedName>
</protein>
<organism evidence="2">
    <name type="scientific">Colletotrichum graminicola (strain M1.001 / M2 / FGSC 10212)</name>
    <name type="common">Maize anthracnose fungus</name>
    <name type="synonym">Glomerella graminicola</name>
    <dbReference type="NCBI Taxonomy" id="645133"/>
    <lineage>
        <taxon>Eukaryota</taxon>
        <taxon>Fungi</taxon>
        <taxon>Dikarya</taxon>
        <taxon>Ascomycota</taxon>
        <taxon>Pezizomycotina</taxon>
        <taxon>Sordariomycetes</taxon>
        <taxon>Hypocreomycetidae</taxon>
        <taxon>Glomerellales</taxon>
        <taxon>Glomerellaceae</taxon>
        <taxon>Colletotrichum</taxon>
        <taxon>Colletotrichum graminicola species complex</taxon>
    </lineage>
</organism>
<name>E3Q4S8_COLGM</name>
<dbReference type="VEuPathDB" id="FungiDB:GLRG_01237"/>
<keyword evidence="2" id="KW-1185">Reference proteome</keyword>
<sequence>MAAAVGPDLGAKEKPAADYSSSYMVSNSYRIVDDISDGPSHHKPTRELMPPPLLLLLLSSAANDEYYTDWFNIHTGQPGACVKGRLLVARVVRFFVPDRLALLATVSDY</sequence>
<evidence type="ECO:0000313" key="1">
    <source>
        <dbReference type="EMBL" id="EFQ26093.1"/>
    </source>
</evidence>
<reference evidence="2" key="1">
    <citation type="journal article" date="2012" name="Nat. Genet.">
        <title>Lifestyle transitions in plant pathogenic Colletotrichum fungi deciphered by genome and transcriptome analyses.</title>
        <authorList>
            <person name="O'Connell R.J."/>
            <person name="Thon M.R."/>
            <person name="Hacquard S."/>
            <person name="Amyotte S.G."/>
            <person name="Kleemann J."/>
            <person name="Torres M.F."/>
            <person name="Damm U."/>
            <person name="Buiate E.A."/>
            <person name="Epstein L."/>
            <person name="Alkan N."/>
            <person name="Altmueller J."/>
            <person name="Alvarado-Balderrama L."/>
            <person name="Bauser C.A."/>
            <person name="Becker C."/>
            <person name="Birren B.W."/>
            <person name="Chen Z."/>
            <person name="Choi J."/>
            <person name="Crouch J.A."/>
            <person name="Duvick J.P."/>
            <person name="Farman M.A."/>
            <person name="Gan P."/>
            <person name="Heiman D."/>
            <person name="Henrissat B."/>
            <person name="Howard R.J."/>
            <person name="Kabbage M."/>
            <person name="Koch C."/>
            <person name="Kracher B."/>
            <person name="Kubo Y."/>
            <person name="Law A.D."/>
            <person name="Lebrun M.-H."/>
            <person name="Lee Y.-H."/>
            <person name="Miyara I."/>
            <person name="Moore N."/>
            <person name="Neumann U."/>
            <person name="Nordstroem K."/>
            <person name="Panaccione D.G."/>
            <person name="Panstruga R."/>
            <person name="Place M."/>
            <person name="Proctor R.H."/>
            <person name="Prusky D."/>
            <person name="Rech G."/>
            <person name="Reinhardt R."/>
            <person name="Rollins J.A."/>
            <person name="Rounsley S."/>
            <person name="Schardl C.L."/>
            <person name="Schwartz D.C."/>
            <person name="Shenoy N."/>
            <person name="Shirasu K."/>
            <person name="Sikhakolli U.R."/>
            <person name="Stueber K."/>
            <person name="Sukno S.A."/>
            <person name="Sweigard J.A."/>
            <person name="Takano Y."/>
            <person name="Takahara H."/>
            <person name="Trail F."/>
            <person name="van der Does H.C."/>
            <person name="Voll L.M."/>
            <person name="Will I."/>
            <person name="Young S."/>
            <person name="Zeng Q."/>
            <person name="Zhang J."/>
            <person name="Zhou S."/>
            <person name="Dickman M.B."/>
            <person name="Schulze-Lefert P."/>
            <person name="Ver Loren van Themaat E."/>
            <person name="Ma L.-J."/>
            <person name="Vaillancourt L.J."/>
        </authorList>
    </citation>
    <scope>NUCLEOTIDE SEQUENCE [LARGE SCALE GENOMIC DNA]</scope>
    <source>
        <strain evidence="2">M1.001 / M2 / FGSC 10212</strain>
    </source>
</reference>
<proteinExistence type="predicted"/>